<keyword evidence="3" id="KW-1185">Reference proteome</keyword>
<accession>A0A9Q1F3X0</accession>
<feature type="compositionally biased region" description="Basic and acidic residues" evidence="1">
    <location>
        <begin position="107"/>
        <end position="118"/>
    </location>
</feature>
<feature type="compositionally biased region" description="Basic and acidic residues" evidence="1">
    <location>
        <begin position="44"/>
        <end position="53"/>
    </location>
</feature>
<organism evidence="2 3">
    <name type="scientific">Synaphobranchus kaupii</name>
    <name type="common">Kaup's arrowtooth eel</name>
    <dbReference type="NCBI Taxonomy" id="118154"/>
    <lineage>
        <taxon>Eukaryota</taxon>
        <taxon>Metazoa</taxon>
        <taxon>Chordata</taxon>
        <taxon>Craniata</taxon>
        <taxon>Vertebrata</taxon>
        <taxon>Euteleostomi</taxon>
        <taxon>Actinopterygii</taxon>
        <taxon>Neopterygii</taxon>
        <taxon>Teleostei</taxon>
        <taxon>Anguilliformes</taxon>
        <taxon>Synaphobranchidae</taxon>
        <taxon>Synaphobranchus</taxon>
    </lineage>
</organism>
<evidence type="ECO:0000313" key="3">
    <source>
        <dbReference type="Proteomes" id="UP001152622"/>
    </source>
</evidence>
<dbReference type="EMBL" id="JAINUF010000009">
    <property type="protein sequence ID" value="KAJ8350491.1"/>
    <property type="molecule type" value="Genomic_DNA"/>
</dbReference>
<feature type="compositionally biased region" description="Polar residues" evidence="1">
    <location>
        <begin position="132"/>
        <end position="149"/>
    </location>
</feature>
<feature type="region of interest" description="Disordered" evidence="1">
    <location>
        <begin position="20"/>
        <end position="149"/>
    </location>
</feature>
<dbReference type="AlphaFoldDB" id="A0A9Q1F3X0"/>
<protein>
    <submittedName>
        <fullName evidence="2">Uncharacterized protein</fullName>
    </submittedName>
</protein>
<evidence type="ECO:0000256" key="1">
    <source>
        <dbReference type="SAM" id="MobiDB-lite"/>
    </source>
</evidence>
<dbReference type="Proteomes" id="UP001152622">
    <property type="component" value="Chromosome 9"/>
</dbReference>
<comment type="caution">
    <text evidence="2">The sequence shown here is derived from an EMBL/GenBank/DDBJ whole genome shotgun (WGS) entry which is preliminary data.</text>
</comment>
<gene>
    <name evidence="2" type="ORF">SKAU_G00256210</name>
</gene>
<evidence type="ECO:0000313" key="2">
    <source>
        <dbReference type="EMBL" id="KAJ8350491.1"/>
    </source>
</evidence>
<reference evidence="2" key="1">
    <citation type="journal article" date="2023" name="Science">
        <title>Genome structures resolve the early diversification of teleost fishes.</title>
        <authorList>
            <person name="Parey E."/>
            <person name="Louis A."/>
            <person name="Montfort J."/>
            <person name="Bouchez O."/>
            <person name="Roques C."/>
            <person name="Iampietro C."/>
            <person name="Lluch J."/>
            <person name="Castinel A."/>
            <person name="Donnadieu C."/>
            <person name="Desvignes T."/>
            <person name="Floi Bucao C."/>
            <person name="Jouanno E."/>
            <person name="Wen M."/>
            <person name="Mejri S."/>
            <person name="Dirks R."/>
            <person name="Jansen H."/>
            <person name="Henkel C."/>
            <person name="Chen W.J."/>
            <person name="Zahm M."/>
            <person name="Cabau C."/>
            <person name="Klopp C."/>
            <person name="Thompson A.W."/>
            <person name="Robinson-Rechavi M."/>
            <person name="Braasch I."/>
            <person name="Lecointre G."/>
            <person name="Bobe J."/>
            <person name="Postlethwait J.H."/>
            <person name="Berthelot C."/>
            <person name="Roest Crollius H."/>
            <person name="Guiguen Y."/>
        </authorList>
    </citation>
    <scope>NUCLEOTIDE SEQUENCE</scope>
    <source>
        <strain evidence="2">WJC10195</strain>
    </source>
</reference>
<proteinExistence type="predicted"/>
<sequence>MCTRRRAYQRTLLKFNILAGHPSPTLCDRSPKMSPSPPWSWRNDPGERAREGDAGTVARRQALTVGPERLNEARLPSGHMHPNGLTATSAMIKTGAPRRHVAVASEKTGDDGSVRESWRGLTRSARRDLPPSTFSGSPWQPSQAGSDLL</sequence>
<name>A0A9Q1F3X0_SYNKA</name>